<comment type="caution">
    <text evidence="7">The sequence shown here is derived from an EMBL/GenBank/DDBJ whole genome shotgun (WGS) entry which is preliminary data.</text>
</comment>
<dbReference type="STRING" id="3476.A0A2P5BI89"/>
<dbReference type="AlphaFoldDB" id="A0A2P5BI89"/>
<evidence type="ECO:0000256" key="2">
    <source>
        <dbReference type="ARBA" id="ARBA00022525"/>
    </source>
</evidence>
<gene>
    <name evidence="7" type="ORF">PanWU01x14_236290</name>
</gene>
<feature type="domain" description="Gnk2-homologous" evidence="6">
    <location>
        <begin position="25"/>
        <end position="131"/>
    </location>
</feature>
<dbReference type="InterPro" id="IPR050581">
    <property type="entry name" value="CRR_secretory_protein"/>
</dbReference>
<dbReference type="GO" id="GO:0005576">
    <property type="term" value="C:extracellular region"/>
    <property type="evidence" value="ECO:0007669"/>
    <property type="project" value="UniProtKB-SubCell"/>
</dbReference>
<proteinExistence type="inferred from homology"/>
<dbReference type="OrthoDB" id="1742755at2759"/>
<keyword evidence="2" id="KW-0964">Secreted</keyword>
<dbReference type="InterPro" id="IPR002902">
    <property type="entry name" value="GNK2"/>
</dbReference>
<name>A0A2P5BI89_PARAD</name>
<accession>A0A2P5BI89</accession>
<evidence type="ECO:0000313" key="7">
    <source>
        <dbReference type="EMBL" id="PON48522.1"/>
    </source>
</evidence>
<evidence type="ECO:0000256" key="4">
    <source>
        <dbReference type="ARBA" id="ARBA00022737"/>
    </source>
</evidence>
<dbReference type="PANTHER" id="PTHR32411:SF43">
    <property type="entry name" value="CYSTEINE-RICH REPEAT SECRETORY PROTEIN 38"/>
    <property type="match status" value="1"/>
</dbReference>
<dbReference type="Proteomes" id="UP000237105">
    <property type="component" value="Unassembled WGS sequence"/>
</dbReference>
<keyword evidence="3" id="KW-0732">Signal</keyword>
<dbReference type="CDD" id="cd23509">
    <property type="entry name" value="Gnk2-like"/>
    <property type="match status" value="1"/>
</dbReference>
<organism evidence="7 8">
    <name type="scientific">Parasponia andersonii</name>
    <name type="common">Sponia andersonii</name>
    <dbReference type="NCBI Taxonomy" id="3476"/>
    <lineage>
        <taxon>Eukaryota</taxon>
        <taxon>Viridiplantae</taxon>
        <taxon>Streptophyta</taxon>
        <taxon>Embryophyta</taxon>
        <taxon>Tracheophyta</taxon>
        <taxon>Spermatophyta</taxon>
        <taxon>Magnoliopsida</taxon>
        <taxon>eudicotyledons</taxon>
        <taxon>Gunneridae</taxon>
        <taxon>Pentapetalae</taxon>
        <taxon>rosids</taxon>
        <taxon>fabids</taxon>
        <taxon>Rosales</taxon>
        <taxon>Cannabaceae</taxon>
        <taxon>Parasponia</taxon>
    </lineage>
</organism>
<keyword evidence="8" id="KW-1185">Reference proteome</keyword>
<protein>
    <submittedName>
        <fullName evidence="7">Gnk2-like domain containing protein</fullName>
    </submittedName>
</protein>
<evidence type="ECO:0000256" key="5">
    <source>
        <dbReference type="ARBA" id="ARBA00038515"/>
    </source>
</evidence>
<reference evidence="8" key="1">
    <citation type="submission" date="2016-06" db="EMBL/GenBank/DDBJ databases">
        <title>Parallel loss of symbiosis genes in relatives of nitrogen-fixing non-legume Parasponia.</title>
        <authorList>
            <person name="Van Velzen R."/>
            <person name="Holmer R."/>
            <person name="Bu F."/>
            <person name="Rutten L."/>
            <person name="Van Zeijl A."/>
            <person name="Liu W."/>
            <person name="Santuari L."/>
            <person name="Cao Q."/>
            <person name="Sharma T."/>
            <person name="Shen D."/>
            <person name="Roswanjaya Y."/>
            <person name="Wardhani T."/>
            <person name="Kalhor M.S."/>
            <person name="Jansen J."/>
            <person name="Van den Hoogen J."/>
            <person name="Gungor B."/>
            <person name="Hartog M."/>
            <person name="Hontelez J."/>
            <person name="Verver J."/>
            <person name="Yang W.-C."/>
            <person name="Schijlen E."/>
            <person name="Repin R."/>
            <person name="Schilthuizen M."/>
            <person name="Schranz E."/>
            <person name="Heidstra R."/>
            <person name="Miyata K."/>
            <person name="Fedorova E."/>
            <person name="Kohlen W."/>
            <person name="Bisseling T."/>
            <person name="Smit S."/>
            <person name="Geurts R."/>
        </authorList>
    </citation>
    <scope>NUCLEOTIDE SEQUENCE [LARGE SCALE GENOMIC DNA]</scope>
    <source>
        <strain evidence="8">cv. WU1-14</strain>
    </source>
</reference>
<dbReference type="Gene3D" id="3.30.430.20">
    <property type="entry name" value="Gnk2 domain, C-X8-C-X2-C motif"/>
    <property type="match status" value="1"/>
</dbReference>
<evidence type="ECO:0000259" key="6">
    <source>
        <dbReference type="PROSITE" id="PS51473"/>
    </source>
</evidence>
<comment type="similarity">
    <text evidence="5">Belongs to the cysteine-rich repeat secretory protein family.</text>
</comment>
<keyword evidence="4" id="KW-0677">Repeat</keyword>
<evidence type="ECO:0000256" key="3">
    <source>
        <dbReference type="ARBA" id="ARBA00022729"/>
    </source>
</evidence>
<sequence length="133" mass="15422">MALHSVLLVSQPKLVLRALMTQYSNDNFFGWIRFDNQKFFFVPGASKNTKLAKNVSRKASRTPRLDETGEFEVDRSVKIFGSAQCTRDLSSYECRKCLNGAISLPKSYCKRQEGARVFTESCNIRYYELYKYF</sequence>
<comment type="subcellular location">
    <subcellularLocation>
        <location evidence="1">Secreted</location>
    </subcellularLocation>
</comment>
<dbReference type="EMBL" id="JXTB01000275">
    <property type="protein sequence ID" value="PON48522.1"/>
    <property type="molecule type" value="Genomic_DNA"/>
</dbReference>
<dbReference type="InterPro" id="IPR038408">
    <property type="entry name" value="GNK2_sf"/>
</dbReference>
<dbReference type="PANTHER" id="PTHR32411">
    <property type="entry name" value="CYSTEINE-RICH REPEAT SECRETORY PROTEIN 38-RELATED"/>
    <property type="match status" value="1"/>
</dbReference>
<evidence type="ECO:0000256" key="1">
    <source>
        <dbReference type="ARBA" id="ARBA00004613"/>
    </source>
</evidence>
<evidence type="ECO:0000313" key="8">
    <source>
        <dbReference type="Proteomes" id="UP000237105"/>
    </source>
</evidence>
<dbReference type="Pfam" id="PF01657">
    <property type="entry name" value="Stress-antifung"/>
    <property type="match status" value="1"/>
</dbReference>
<dbReference type="PROSITE" id="PS51473">
    <property type="entry name" value="GNK2"/>
    <property type="match status" value="1"/>
</dbReference>